<evidence type="ECO:0000313" key="2">
    <source>
        <dbReference type="EMBL" id="XBW08297.1"/>
    </source>
</evidence>
<feature type="compositionally biased region" description="Acidic residues" evidence="1">
    <location>
        <begin position="1259"/>
        <end position="1279"/>
    </location>
</feature>
<dbReference type="KEGG" id="sapp:SAC06_01690"/>
<feature type="region of interest" description="Disordered" evidence="1">
    <location>
        <begin position="1368"/>
        <end position="1394"/>
    </location>
</feature>
<gene>
    <name evidence="2" type="ORF">SAC06_01690</name>
</gene>
<feature type="compositionally biased region" description="Basic and acidic residues" evidence="1">
    <location>
        <begin position="268"/>
        <end position="278"/>
    </location>
</feature>
<feature type="compositionally biased region" description="Polar residues" evidence="1">
    <location>
        <begin position="1"/>
        <end position="15"/>
    </location>
</feature>
<feature type="compositionally biased region" description="Acidic residues" evidence="1">
    <location>
        <begin position="1380"/>
        <end position="1394"/>
    </location>
</feature>
<dbReference type="InterPro" id="IPR027417">
    <property type="entry name" value="P-loop_NTPase"/>
</dbReference>
<dbReference type="EMBL" id="CP138335">
    <property type="protein sequence ID" value="XBW08297.1"/>
    <property type="molecule type" value="Genomic_DNA"/>
</dbReference>
<dbReference type="Gene3D" id="3.40.50.300">
    <property type="entry name" value="P-loop containing nucleotide triphosphate hydrolases"/>
    <property type="match status" value="1"/>
</dbReference>
<organism evidence="2">
    <name type="scientific">Scrofimicrobium appendicitidis</name>
    <dbReference type="NCBI Taxonomy" id="3079930"/>
    <lineage>
        <taxon>Bacteria</taxon>
        <taxon>Bacillati</taxon>
        <taxon>Actinomycetota</taxon>
        <taxon>Actinomycetes</taxon>
        <taxon>Actinomycetales</taxon>
        <taxon>Actinomycetaceae</taxon>
        <taxon>Scrofimicrobium</taxon>
    </lineage>
</organism>
<proteinExistence type="predicted"/>
<dbReference type="RefSeq" id="WP_350258496.1">
    <property type="nucleotide sequence ID" value="NZ_CP138335.1"/>
</dbReference>
<feature type="region of interest" description="Disordered" evidence="1">
    <location>
        <begin position="1"/>
        <end position="33"/>
    </location>
</feature>
<dbReference type="InterPro" id="IPR025103">
    <property type="entry name" value="DUF4011"/>
</dbReference>
<reference evidence="2" key="1">
    <citation type="submission" date="2023-11" db="EMBL/GenBank/DDBJ databases">
        <title>Scrofimicrobium hongkongense sp. nov., isolated from a patient with peritonitis.</title>
        <authorList>
            <person name="Lao H.Y."/>
            <person name="Wong A.Y.P."/>
            <person name="Ng T.L."/>
            <person name="Wong R.Y.L."/>
            <person name="Yau M.C.Y."/>
            <person name="Lam J.Y.W."/>
            <person name="Siu G.K.H."/>
        </authorList>
    </citation>
    <scope>NUCLEOTIDE SEQUENCE</scope>
    <source>
        <strain evidence="2">R131</strain>
    </source>
</reference>
<feature type="region of interest" description="Disordered" evidence="1">
    <location>
        <begin position="1249"/>
        <end position="1279"/>
    </location>
</feature>
<evidence type="ECO:0000256" key="1">
    <source>
        <dbReference type="SAM" id="MobiDB-lite"/>
    </source>
</evidence>
<accession>A0AAU7V8Z6</accession>
<feature type="region of interest" description="Disordered" evidence="1">
    <location>
        <begin position="256"/>
        <end position="279"/>
    </location>
</feature>
<dbReference type="Pfam" id="PF13195">
    <property type="entry name" value="DUF4011"/>
    <property type="match status" value="1"/>
</dbReference>
<protein>
    <submittedName>
        <fullName evidence="2">DUF4011 domain-containing protein</fullName>
    </submittedName>
</protein>
<name>A0AAU7V8Z6_9ACTO</name>
<dbReference type="SUPFAM" id="SSF52540">
    <property type="entry name" value="P-loop containing nucleoside triphosphate hydrolases"/>
    <property type="match status" value="1"/>
</dbReference>
<sequence length="1394" mass="152357">MSPSIFSRLSQSGAEQDSAPPVEQTPADQPRPFRAVVDDWRTQLADTMRQELASNPLTRLDLGHPHPGGLAQLYAEHPTKLSNLFRDSDQQRVSEAAALDVLRQAQRMIDDHGSVTLYLSIGTARWLEDDARRTTPILLRPIDMTMGEDSEIYLALRPGIEISNRLLMVLSRYGQPIETADLLNLVRTRHGFSPEAALQLVREAGGAVPGFELEDTLSVGVFSHPTSALLRELGAPQWLSLSAPVRALAGDAQARGELDFEPAPPNPGDRDPWAERGLGEQPPQLADVIEAATGPNSVLVEAPAGEDYSHTVAAIAAEHAAQGRSVLVVAAQGAAQQAVADALTREGVAGVANLIGGTARSAETVQQHLQSAFLDASDDFDKDAIDEMRTRLRRRREELSSYTESLHQEFPEWGVSAFDALQVLTDLTSIPGGPTTRVRLSRASLEALAADQGQAARELLQQASSLGMFSGDVLRNWWTGVELLDDPSVEQALHAVRELSERVLPQTERDMQAVSAKTGLRLAANVRDWEAELDLLRGVRQSLDVFVPRVFERSAADMVLATASKEWRRDRGINLRGSQRRRLVKQAKDLLVPGAHVPDLHRELVSVQERRDQWRKLAAPETWPTVPADITAVLATFELLMQSLHLLNRYLEPVYGNLYELSMEELGGLMDALAADPAGARELPERVRIASRLEAMGLGELMADLQERRVDGEALSLEVDLAWWATALSMMLSQDPRLGGFDPSQLQDALGELRDLEGQQAASLGPQARSRIMRLRQQALAEIGSNYEQTQRELAVPMAAAAYYARQPISWRLMPIVITAPALVPLVVPWGRHVDVVLLAGLDEVSLPALIPVLARGRQVIAVGPGGPQQENFAELARALPKVTMTPQPQRVNDAIVGLLSRYDVGSAGISIPSRRTQGRLDLQLVDGTGMPAPGLHAIESSAAEVEAVVQRVREHAHHQADVSLAVVALNDRHAERIEAALRTAVATDTTLRGFVRAGRTEPFVVIGPEAAHGLRRDRVIVAVGYAKTPHGRVIHDFGPYSQPGGEHLLAQVLRTARGDLDLIAAFDPAEVDTERLRQPGAHMLVDLLKLGSTVQAESETPWPTLEVAPDHLLVDLAERLYGLGLNVVPNLGVPGGLRIPLGIGHPEVPGELLVAVLTDDDDYISEPSLRVRDRLIPELLEEQGWKVRIELSMAVFIDPNKEAEAIVQLVLDAVDEFYDRHPELRPEPTLIEVEAGPATAAELDLLDEEPNPMGEDQSATEDEEATEAEQEEAPTQEESLFELEDTAAHLREIKAREGRPSIAPGLPLAAYGDDQLDEVAQWIIQGAPELGGDELVEELRKTLGLHRRGAQSDAVLRNVVRRNRAALDLPEETPFQGQDEPELEVELEEPTVE</sequence>